<dbReference type="KEGG" id="usu:LVJ78_06935"/>
<keyword evidence="6" id="KW-1185">Reference proteome</keyword>
<organism evidence="5 7">
    <name type="scientific">Uruburuella suis</name>
    <dbReference type="NCBI Taxonomy" id="252130"/>
    <lineage>
        <taxon>Bacteria</taxon>
        <taxon>Pseudomonadati</taxon>
        <taxon>Pseudomonadota</taxon>
        <taxon>Betaproteobacteria</taxon>
        <taxon>Neisseriales</taxon>
        <taxon>Neisseriaceae</taxon>
        <taxon>Uruburuella</taxon>
    </lineage>
</organism>
<dbReference type="Gene3D" id="3.20.70.20">
    <property type="match status" value="1"/>
</dbReference>
<gene>
    <name evidence="5" type="primary">grcA</name>
    <name evidence="4" type="ORF">EV680_10590</name>
    <name evidence="5" type="ORF">LVJ78_06935</name>
</gene>
<dbReference type="GO" id="GO:0005829">
    <property type="term" value="C:cytosol"/>
    <property type="evidence" value="ECO:0007669"/>
    <property type="project" value="TreeGrafter"/>
</dbReference>
<dbReference type="RefSeq" id="WP_132953115.1">
    <property type="nucleotide sequence ID" value="NZ_CALJUB010000172.1"/>
</dbReference>
<dbReference type="GO" id="GO:0008861">
    <property type="term" value="F:formate C-acetyltransferase activity"/>
    <property type="evidence" value="ECO:0007669"/>
    <property type="project" value="TreeGrafter"/>
</dbReference>
<dbReference type="PANTHER" id="PTHR30191">
    <property type="entry name" value="FORMATE ACETYLTRANSFERASE"/>
    <property type="match status" value="1"/>
</dbReference>
<dbReference type="SUPFAM" id="SSF51998">
    <property type="entry name" value="PFL-like glycyl radical enzymes"/>
    <property type="match status" value="1"/>
</dbReference>
<dbReference type="InterPro" id="IPR019777">
    <property type="entry name" value="Form_AcTrfase_GR_CS"/>
</dbReference>
<protein>
    <submittedName>
        <fullName evidence="4 5">Autonomous glycyl radical cofactor</fullName>
    </submittedName>
</protein>
<name>A0AAE9GR42_9NEIS</name>
<evidence type="ECO:0000313" key="6">
    <source>
        <dbReference type="Proteomes" id="UP000294721"/>
    </source>
</evidence>
<reference evidence="4 6" key="1">
    <citation type="submission" date="2019-03" db="EMBL/GenBank/DDBJ databases">
        <title>Genomic Encyclopedia of Type Strains, Phase IV (KMG-IV): sequencing the most valuable type-strain genomes for metagenomic binning, comparative biology and taxonomic classification.</title>
        <authorList>
            <person name="Goeker M."/>
        </authorList>
    </citation>
    <scope>NUCLEOTIDE SEQUENCE [LARGE SCALE GENOMIC DNA]</scope>
    <source>
        <strain evidence="4 6">DSM 17474</strain>
    </source>
</reference>
<evidence type="ECO:0000256" key="2">
    <source>
        <dbReference type="PROSITE-ProRule" id="PRU00493"/>
    </source>
</evidence>
<dbReference type="PIRSF" id="PIRSF000378">
    <property type="entry name" value="Gly_radicl_yfiD"/>
    <property type="match status" value="1"/>
</dbReference>
<keyword evidence="1 2" id="KW-0556">Organic radical</keyword>
<dbReference type="EMBL" id="CP091507">
    <property type="protein sequence ID" value="UOO78455.1"/>
    <property type="molecule type" value="Genomic_DNA"/>
</dbReference>
<dbReference type="EMBL" id="SLXE01000005">
    <property type="protein sequence ID" value="TCP07968.1"/>
    <property type="molecule type" value="Genomic_DNA"/>
</dbReference>
<dbReference type="Proteomes" id="UP000294721">
    <property type="component" value="Unassembled WGS sequence"/>
</dbReference>
<sequence length="128" mass="14555">MIKGIQITQSQNPALLNSFWLLDDEAQEVRCLCANSNDFEADTVLPLPQLGEVSYREIPVDFSNRPQVEGGQHLNVNVMTRETLEEAIANPEKYPQLTIRVSGYAVRFNSLTPEQQRDVITRTFTENM</sequence>
<dbReference type="NCBIfam" id="TIGR04365">
    <property type="entry name" value="spare_glycyl"/>
    <property type="match status" value="1"/>
</dbReference>
<evidence type="ECO:0000256" key="1">
    <source>
        <dbReference type="ARBA" id="ARBA00022818"/>
    </source>
</evidence>
<dbReference type="InterPro" id="IPR011140">
    <property type="entry name" value="Glycyl_radical_cofactor_GrcA"/>
</dbReference>
<accession>A0AAE9GR42</accession>
<evidence type="ECO:0000313" key="5">
    <source>
        <dbReference type="EMBL" id="UOO78455.1"/>
    </source>
</evidence>
<evidence type="ECO:0000259" key="3">
    <source>
        <dbReference type="PROSITE" id="PS51149"/>
    </source>
</evidence>
<dbReference type="Proteomes" id="UP000829756">
    <property type="component" value="Chromosome"/>
</dbReference>
<evidence type="ECO:0000313" key="4">
    <source>
        <dbReference type="EMBL" id="TCP07968.1"/>
    </source>
</evidence>
<dbReference type="PANTHER" id="PTHR30191:SF0">
    <property type="entry name" value="FORMATE ACETYLTRANSFERASE 1"/>
    <property type="match status" value="1"/>
</dbReference>
<evidence type="ECO:0000313" key="7">
    <source>
        <dbReference type="Proteomes" id="UP000829756"/>
    </source>
</evidence>
<reference evidence="5" key="3">
    <citation type="journal article" date="2022" name="Res Sq">
        <title>Evolution of multicellular longitudinally dividing oral cavity symbionts (Neisseriaceae).</title>
        <authorList>
            <person name="Nyongesa S."/>
            <person name="Weber P."/>
            <person name="Bernet E."/>
            <person name="Pullido F."/>
            <person name="Nieckarz M."/>
            <person name="Delaby M."/>
            <person name="Nieves C."/>
            <person name="Viehboeck T."/>
            <person name="Krause N."/>
            <person name="Rivera-Millot A."/>
            <person name="Nakamura A."/>
            <person name="Vischer N."/>
            <person name="VanNieuwenhze M."/>
            <person name="Brun Y."/>
            <person name="Cava F."/>
            <person name="Bulgheresi S."/>
            <person name="Veyrier F."/>
        </authorList>
    </citation>
    <scope>NUCLEOTIDE SEQUENCE</scope>
    <source>
        <strain evidence="5">1258/02</strain>
    </source>
</reference>
<reference evidence="5" key="2">
    <citation type="submission" date="2021-12" db="EMBL/GenBank/DDBJ databases">
        <authorList>
            <person name="Veyrier F.J."/>
        </authorList>
    </citation>
    <scope>NUCLEOTIDE SEQUENCE</scope>
    <source>
        <strain evidence="5">1258/02</strain>
    </source>
</reference>
<proteinExistence type="predicted"/>
<dbReference type="InterPro" id="IPR050244">
    <property type="entry name" value="Auton_GlycylRad_Cofactor"/>
</dbReference>
<dbReference type="InterPro" id="IPR001150">
    <property type="entry name" value="Gly_radical"/>
</dbReference>
<dbReference type="PROSITE" id="PS51149">
    <property type="entry name" value="GLY_RADICAL_2"/>
    <property type="match status" value="1"/>
</dbReference>
<dbReference type="PROSITE" id="PS00850">
    <property type="entry name" value="GLY_RADICAL_1"/>
    <property type="match status" value="1"/>
</dbReference>
<feature type="modified residue" description="Glycine radical" evidence="2">
    <location>
        <position position="103"/>
    </location>
</feature>
<dbReference type="AlphaFoldDB" id="A0AAE9GR42"/>
<feature type="domain" description="Glycine radical" evidence="3">
    <location>
        <begin position="5"/>
        <end position="128"/>
    </location>
</feature>
<dbReference type="Pfam" id="PF01228">
    <property type="entry name" value="Gly_radical"/>
    <property type="match status" value="1"/>
</dbReference>